<proteinExistence type="predicted"/>
<feature type="compositionally biased region" description="Basic and acidic residues" evidence="1">
    <location>
        <begin position="66"/>
        <end position="88"/>
    </location>
</feature>
<evidence type="ECO:0000256" key="1">
    <source>
        <dbReference type="SAM" id="MobiDB-lite"/>
    </source>
</evidence>
<dbReference type="EMBL" id="BK014643">
    <property type="protein sequence ID" value="DAD65444.1"/>
    <property type="molecule type" value="Genomic_DNA"/>
</dbReference>
<organism evidence="2">
    <name type="scientific">Myoviridae sp. ctA4D8</name>
    <dbReference type="NCBI Taxonomy" id="2823535"/>
    <lineage>
        <taxon>Viruses</taxon>
        <taxon>Duplodnaviria</taxon>
        <taxon>Heunggongvirae</taxon>
        <taxon>Uroviricota</taxon>
        <taxon>Caudoviricetes</taxon>
    </lineage>
</organism>
<protein>
    <submittedName>
        <fullName evidence="2">Uncharacterized protein</fullName>
    </submittedName>
</protein>
<sequence>MDYQLILRNLGYELPIKNLDITPITVTGSTTVLSVTDIETGENSVYVTGKLRGLVHVSGSQLIPKNNDDGKKNEKESLPKKEDEKISNETEDTGAVLKDKETQKPNIESTQHDVKDPQVDTNNQEEIAEVDLDLSSTSEFLLRFEDGKIERVPSTTDISKMNGGVIAMKVKSLRKNYGENIKILNTCVPEKYR</sequence>
<reference evidence="2" key="1">
    <citation type="journal article" date="2021" name="Proc. Natl. Acad. Sci. U.S.A.">
        <title>A Catalog of Tens of Thousands of Viruses from Human Metagenomes Reveals Hidden Associations with Chronic Diseases.</title>
        <authorList>
            <person name="Tisza M.J."/>
            <person name="Buck C.B."/>
        </authorList>
    </citation>
    <scope>NUCLEOTIDE SEQUENCE</scope>
    <source>
        <strain evidence="2">CtA4D8</strain>
    </source>
</reference>
<accession>A0A8S5L6P6</accession>
<name>A0A8S5L6P6_9CAUD</name>
<feature type="region of interest" description="Disordered" evidence="1">
    <location>
        <begin position="60"/>
        <end position="122"/>
    </location>
</feature>
<evidence type="ECO:0000313" key="2">
    <source>
        <dbReference type="EMBL" id="DAD65444.1"/>
    </source>
</evidence>